<name>A0A9P6T346_9FUNG</name>
<evidence type="ECO:0000313" key="2">
    <source>
        <dbReference type="EMBL" id="KAG0021376.1"/>
    </source>
</evidence>
<dbReference type="Gene3D" id="3.30.710.10">
    <property type="entry name" value="Potassium Channel Kv1.1, Chain A"/>
    <property type="match status" value="1"/>
</dbReference>
<dbReference type="InterPro" id="IPR011333">
    <property type="entry name" value="SKP1/BTB/POZ_sf"/>
</dbReference>
<feature type="domain" description="BTB" evidence="1">
    <location>
        <begin position="221"/>
        <end position="323"/>
    </location>
</feature>
<dbReference type="AlphaFoldDB" id="A0A9P6T346"/>
<organism evidence="2 3">
    <name type="scientific">Entomortierella chlamydospora</name>
    <dbReference type="NCBI Taxonomy" id="101097"/>
    <lineage>
        <taxon>Eukaryota</taxon>
        <taxon>Fungi</taxon>
        <taxon>Fungi incertae sedis</taxon>
        <taxon>Mucoromycota</taxon>
        <taxon>Mortierellomycotina</taxon>
        <taxon>Mortierellomycetes</taxon>
        <taxon>Mortierellales</taxon>
        <taxon>Mortierellaceae</taxon>
        <taxon>Entomortierella</taxon>
    </lineage>
</organism>
<proteinExistence type="predicted"/>
<dbReference type="PANTHER" id="PTHR24413">
    <property type="entry name" value="SPECKLE-TYPE POZ PROTEIN"/>
    <property type="match status" value="1"/>
</dbReference>
<evidence type="ECO:0000259" key="1">
    <source>
        <dbReference type="PROSITE" id="PS50097"/>
    </source>
</evidence>
<protein>
    <recommendedName>
        <fullName evidence="1">BTB domain-containing protein</fullName>
    </recommendedName>
</protein>
<dbReference type="EMBL" id="JAAAID010000163">
    <property type="protein sequence ID" value="KAG0021376.1"/>
    <property type="molecule type" value="Genomic_DNA"/>
</dbReference>
<keyword evidence="3" id="KW-1185">Reference proteome</keyword>
<reference evidence="2" key="1">
    <citation type="journal article" date="2020" name="Fungal Divers.">
        <title>Resolving the Mortierellaceae phylogeny through synthesis of multi-gene phylogenetics and phylogenomics.</title>
        <authorList>
            <person name="Vandepol N."/>
            <person name="Liber J."/>
            <person name="Desiro A."/>
            <person name="Na H."/>
            <person name="Kennedy M."/>
            <person name="Barry K."/>
            <person name="Grigoriev I.V."/>
            <person name="Miller A.N."/>
            <person name="O'Donnell K."/>
            <person name="Stajich J.E."/>
            <person name="Bonito G."/>
        </authorList>
    </citation>
    <scope>NUCLEOTIDE SEQUENCE</scope>
    <source>
        <strain evidence="2">NRRL 2769</strain>
    </source>
</reference>
<dbReference type="PROSITE" id="PS50097">
    <property type="entry name" value="BTB"/>
    <property type="match status" value="1"/>
</dbReference>
<dbReference type="OrthoDB" id="6359816at2759"/>
<comment type="caution">
    <text evidence="2">The sequence shown here is derived from an EMBL/GenBank/DDBJ whole genome shotgun (WGS) entry which is preliminary data.</text>
</comment>
<dbReference type="InterPro" id="IPR000210">
    <property type="entry name" value="BTB/POZ_dom"/>
</dbReference>
<dbReference type="Proteomes" id="UP000703661">
    <property type="component" value="Unassembled WGS sequence"/>
</dbReference>
<evidence type="ECO:0000313" key="3">
    <source>
        <dbReference type="Proteomes" id="UP000703661"/>
    </source>
</evidence>
<sequence length="461" mass="50727">MTFILDSDITTTIRVEMSANELMISRNFGNQTVRTSDGNSWLVRLSREGNLLVVGIYLSDNTKHPSGFGGFGGFGQSTSGFGQSTGAFGQSTSGFGQSTGAFGGQPASGFGQTSSGPNSNACLYKYLHLVPDKRQGTPDEITTTAFGFITAVFGSTNRLFVEAKIPLNKVHHENYVRFNIVLSGKEKLLEKQSEVLKIEPQDAAAKNNETMLVLLRDIYSVDVCFVFESDNTCSNVGLWAHRTILSKYKGFENAIQTACKDISSASNDMSNLAISERDNPMPSTSVKTNDVLGPLLIPVGKFTMATLCVLLRYIYTGQIKLSAEIDKHAISTTENSLIVQGIMSSGKESVRWHPLGTDSPWKFKDVTWGELLLASDHYGIEDLRFRCEDEAISTIDQSNVFETLFTTGCSFDRIKEAALNYIVGNMTTLFPKGKDPFAPHKNHPKCYELMIEIFHRKAESN</sequence>
<gene>
    <name evidence="2" type="ORF">BGZ80_002541</name>
</gene>
<accession>A0A9P6T346</accession>